<dbReference type="Gene3D" id="1.10.630.10">
    <property type="entry name" value="Cytochrome P450"/>
    <property type="match status" value="1"/>
</dbReference>
<evidence type="ECO:0000313" key="12">
    <source>
        <dbReference type="Proteomes" id="UP000284706"/>
    </source>
</evidence>
<keyword evidence="5 9" id="KW-0479">Metal-binding</keyword>
<evidence type="ECO:0000313" key="11">
    <source>
        <dbReference type="EMBL" id="PPQ81185.1"/>
    </source>
</evidence>
<dbReference type="GO" id="GO:0020037">
    <property type="term" value="F:heme binding"/>
    <property type="evidence" value="ECO:0007669"/>
    <property type="project" value="InterPro"/>
</dbReference>
<name>A0A409WRM5_9AGAR</name>
<dbReference type="PANTHER" id="PTHR46300">
    <property type="entry name" value="P450, PUTATIVE (EUROFUNG)-RELATED-RELATED"/>
    <property type="match status" value="1"/>
</dbReference>
<accession>A0A409WRM5</accession>
<evidence type="ECO:0000256" key="2">
    <source>
        <dbReference type="ARBA" id="ARBA00005179"/>
    </source>
</evidence>
<comment type="cofactor">
    <cofactor evidence="1 9">
        <name>heme</name>
        <dbReference type="ChEBI" id="CHEBI:30413"/>
    </cofactor>
</comment>
<dbReference type="InterPro" id="IPR001128">
    <property type="entry name" value="Cyt_P450"/>
</dbReference>
<evidence type="ECO:0000256" key="3">
    <source>
        <dbReference type="ARBA" id="ARBA00010617"/>
    </source>
</evidence>
<dbReference type="CDD" id="cd11065">
    <property type="entry name" value="CYP64-like"/>
    <property type="match status" value="1"/>
</dbReference>
<evidence type="ECO:0000256" key="5">
    <source>
        <dbReference type="ARBA" id="ARBA00022723"/>
    </source>
</evidence>
<dbReference type="InParanoid" id="A0A409WRM5"/>
<dbReference type="GO" id="GO:0004497">
    <property type="term" value="F:monooxygenase activity"/>
    <property type="evidence" value="ECO:0007669"/>
    <property type="project" value="UniProtKB-KW"/>
</dbReference>
<keyword evidence="12" id="KW-1185">Reference proteome</keyword>
<dbReference type="PANTHER" id="PTHR46300:SF7">
    <property type="entry name" value="P450, PUTATIVE (EUROFUNG)-RELATED"/>
    <property type="match status" value="1"/>
</dbReference>
<evidence type="ECO:0000256" key="7">
    <source>
        <dbReference type="ARBA" id="ARBA00023004"/>
    </source>
</evidence>
<organism evidence="11 12">
    <name type="scientific">Gymnopilus dilepis</name>
    <dbReference type="NCBI Taxonomy" id="231916"/>
    <lineage>
        <taxon>Eukaryota</taxon>
        <taxon>Fungi</taxon>
        <taxon>Dikarya</taxon>
        <taxon>Basidiomycota</taxon>
        <taxon>Agaricomycotina</taxon>
        <taxon>Agaricomycetes</taxon>
        <taxon>Agaricomycetidae</taxon>
        <taxon>Agaricales</taxon>
        <taxon>Agaricineae</taxon>
        <taxon>Hymenogastraceae</taxon>
        <taxon>Gymnopilus</taxon>
    </lineage>
</organism>
<comment type="similarity">
    <text evidence="3 10">Belongs to the cytochrome P450 family.</text>
</comment>
<evidence type="ECO:0000256" key="10">
    <source>
        <dbReference type="RuleBase" id="RU000461"/>
    </source>
</evidence>
<dbReference type="InterPro" id="IPR050364">
    <property type="entry name" value="Cytochrome_P450_fung"/>
</dbReference>
<keyword evidence="8 10" id="KW-0503">Monooxygenase</keyword>
<evidence type="ECO:0000256" key="4">
    <source>
        <dbReference type="ARBA" id="ARBA00022617"/>
    </source>
</evidence>
<keyword evidence="7 9" id="KW-0408">Iron</keyword>
<sequence length="521" mass="58793">MATSFSAFLPSLTVTDGAILTLGTAWVVYLLSRAGGDTPLPPGPRPLPLVGNMLQIPQKDEWPIYEAWAKKYGPITYLTMLGTPMIVLNSLTAIRDLMDERPGIYSDRPLMAMKELCDLDWVLTYISGEGHRIRRTMVQRYFSGPASVKHRYHQQEESRVLVTNLLKRPDDLEDHIKQHTSSSILLGTYGYRVSSADDPIVHEMERSFKQAEQLNGPLAFLIERGPNLKNWSTFLSLSGFNKTLDQIKQVFTACRVDPFVRTKQKINDGTAAPCFVSTSLDDIASDASLSPGEVKQKEELIMDCASVMYAAATDSTTCTLRSFFALMSLNPQVMQRAQEEIDRVTEKERLPVFDDWERLPYIKAIILEVLRYNTVTPLGLPHAVAKDDIYNGMLIPKGSMICANLWIAFRDPEIFISPDTFMPERFLGDEGSRCREILNMAWGLGRRSCPGRQFAEAALFITISTVIACFNITPKPTTTGQLPKLTFHDGFIRRPKLFPISITPRSTKWAELIDRERLYHV</sequence>
<evidence type="ECO:0000256" key="8">
    <source>
        <dbReference type="ARBA" id="ARBA00023033"/>
    </source>
</evidence>
<dbReference type="Pfam" id="PF00067">
    <property type="entry name" value="p450"/>
    <property type="match status" value="1"/>
</dbReference>
<comment type="caution">
    <text evidence="11">The sequence shown here is derived from an EMBL/GenBank/DDBJ whole genome shotgun (WGS) entry which is preliminary data.</text>
</comment>
<dbReference type="Proteomes" id="UP000284706">
    <property type="component" value="Unassembled WGS sequence"/>
</dbReference>
<keyword evidence="4 9" id="KW-0349">Heme</keyword>
<dbReference type="AlphaFoldDB" id="A0A409WRM5"/>
<dbReference type="SUPFAM" id="SSF48264">
    <property type="entry name" value="Cytochrome P450"/>
    <property type="match status" value="1"/>
</dbReference>
<keyword evidence="6 10" id="KW-0560">Oxidoreductase</keyword>
<proteinExistence type="inferred from homology"/>
<evidence type="ECO:0000256" key="6">
    <source>
        <dbReference type="ARBA" id="ARBA00023002"/>
    </source>
</evidence>
<comment type="pathway">
    <text evidence="2">Secondary metabolite biosynthesis.</text>
</comment>
<evidence type="ECO:0000256" key="1">
    <source>
        <dbReference type="ARBA" id="ARBA00001971"/>
    </source>
</evidence>
<dbReference type="InterPro" id="IPR017972">
    <property type="entry name" value="Cyt_P450_CS"/>
</dbReference>
<reference evidence="11 12" key="1">
    <citation type="journal article" date="2018" name="Evol. Lett.">
        <title>Horizontal gene cluster transfer increased hallucinogenic mushroom diversity.</title>
        <authorList>
            <person name="Reynolds H.T."/>
            <person name="Vijayakumar V."/>
            <person name="Gluck-Thaler E."/>
            <person name="Korotkin H.B."/>
            <person name="Matheny P.B."/>
            <person name="Slot J.C."/>
        </authorList>
    </citation>
    <scope>NUCLEOTIDE SEQUENCE [LARGE SCALE GENOMIC DNA]</scope>
    <source>
        <strain evidence="11 12">SRW20</strain>
    </source>
</reference>
<protein>
    <recommendedName>
        <fullName evidence="13">Cytochrome P450</fullName>
    </recommendedName>
</protein>
<gene>
    <name evidence="11" type="ORF">CVT26_010295</name>
</gene>
<evidence type="ECO:0008006" key="13">
    <source>
        <dbReference type="Google" id="ProtNLM"/>
    </source>
</evidence>
<dbReference type="InterPro" id="IPR002401">
    <property type="entry name" value="Cyt_P450_E_grp-I"/>
</dbReference>
<dbReference type="GO" id="GO:0005506">
    <property type="term" value="F:iron ion binding"/>
    <property type="evidence" value="ECO:0007669"/>
    <property type="project" value="InterPro"/>
</dbReference>
<dbReference type="EMBL" id="NHYE01004892">
    <property type="protein sequence ID" value="PPQ81185.1"/>
    <property type="molecule type" value="Genomic_DNA"/>
</dbReference>
<dbReference type="PRINTS" id="PR00385">
    <property type="entry name" value="P450"/>
</dbReference>
<dbReference type="InterPro" id="IPR036396">
    <property type="entry name" value="Cyt_P450_sf"/>
</dbReference>
<feature type="binding site" description="axial binding residue" evidence="9">
    <location>
        <position position="449"/>
    </location>
    <ligand>
        <name>heme</name>
        <dbReference type="ChEBI" id="CHEBI:30413"/>
    </ligand>
    <ligandPart>
        <name>Fe</name>
        <dbReference type="ChEBI" id="CHEBI:18248"/>
    </ligandPart>
</feature>
<dbReference type="GO" id="GO:0016705">
    <property type="term" value="F:oxidoreductase activity, acting on paired donors, with incorporation or reduction of molecular oxygen"/>
    <property type="evidence" value="ECO:0007669"/>
    <property type="project" value="InterPro"/>
</dbReference>
<dbReference type="PROSITE" id="PS00086">
    <property type="entry name" value="CYTOCHROME_P450"/>
    <property type="match status" value="1"/>
</dbReference>
<dbReference type="STRING" id="231916.A0A409WRM5"/>
<dbReference type="PRINTS" id="PR00463">
    <property type="entry name" value="EP450I"/>
</dbReference>
<evidence type="ECO:0000256" key="9">
    <source>
        <dbReference type="PIRSR" id="PIRSR602401-1"/>
    </source>
</evidence>
<dbReference type="OrthoDB" id="1055148at2759"/>